<proteinExistence type="inferred from homology"/>
<dbReference type="Proteomes" id="UP000038040">
    <property type="component" value="Unplaced"/>
</dbReference>
<dbReference type="WBParaSite" id="DME_0000401201-mRNA-1">
    <property type="protein sequence ID" value="DME_0000401201-mRNA-1"/>
    <property type="gene ID" value="DME_0000401201"/>
</dbReference>
<evidence type="ECO:0000256" key="1">
    <source>
        <dbReference type="ARBA" id="ARBA00004613"/>
    </source>
</evidence>
<evidence type="ECO:0000313" key="7">
    <source>
        <dbReference type="Proteomes" id="UP000038040"/>
    </source>
</evidence>
<dbReference type="Proteomes" id="UP000274756">
    <property type="component" value="Unassembled WGS sequence"/>
</dbReference>
<dbReference type="Pfam" id="PF01060">
    <property type="entry name" value="TTR-52"/>
    <property type="match status" value="1"/>
</dbReference>
<feature type="chain" id="PRO_5041045423" evidence="5">
    <location>
        <begin position="17"/>
        <end position="135"/>
    </location>
</feature>
<evidence type="ECO:0000256" key="4">
    <source>
        <dbReference type="ARBA" id="ARBA00022729"/>
    </source>
</evidence>
<reference evidence="9" key="1">
    <citation type="submission" date="2016-04" db="UniProtKB">
        <authorList>
            <consortium name="WormBaseParasite"/>
        </authorList>
    </citation>
    <scope>IDENTIFICATION</scope>
</reference>
<dbReference type="EMBL" id="UYYG01000003">
    <property type="protein sequence ID" value="VDN50403.1"/>
    <property type="molecule type" value="Genomic_DNA"/>
</dbReference>
<dbReference type="AlphaFoldDB" id="A0A158Q449"/>
<comment type="subcellular location">
    <subcellularLocation>
        <location evidence="1">Secreted</location>
    </subcellularLocation>
</comment>
<gene>
    <name evidence="6" type="ORF">DME_LOCUS376</name>
</gene>
<evidence type="ECO:0000256" key="5">
    <source>
        <dbReference type="SAM" id="SignalP"/>
    </source>
</evidence>
<organism evidence="7 9">
    <name type="scientific">Dracunculus medinensis</name>
    <name type="common">Guinea worm</name>
    <dbReference type="NCBI Taxonomy" id="318479"/>
    <lineage>
        <taxon>Eukaryota</taxon>
        <taxon>Metazoa</taxon>
        <taxon>Ecdysozoa</taxon>
        <taxon>Nematoda</taxon>
        <taxon>Chromadorea</taxon>
        <taxon>Rhabditida</taxon>
        <taxon>Spirurina</taxon>
        <taxon>Dracunculoidea</taxon>
        <taxon>Dracunculidae</taxon>
        <taxon>Dracunculus</taxon>
    </lineage>
</organism>
<evidence type="ECO:0000313" key="9">
    <source>
        <dbReference type="WBParaSite" id="DME_0000401201-mRNA-1"/>
    </source>
</evidence>
<keyword evidence="4 5" id="KW-0732">Signal</keyword>
<dbReference type="OrthoDB" id="5826894at2759"/>
<name>A0A158Q449_DRAME</name>
<dbReference type="InterPro" id="IPR001534">
    <property type="entry name" value="Transthyretin-like"/>
</dbReference>
<reference evidence="6 8" key="2">
    <citation type="submission" date="2018-11" db="EMBL/GenBank/DDBJ databases">
        <authorList>
            <consortium name="Pathogen Informatics"/>
        </authorList>
    </citation>
    <scope>NUCLEOTIDE SEQUENCE [LARGE SCALE GENOMIC DNA]</scope>
</reference>
<dbReference type="Gene3D" id="2.60.40.3330">
    <property type="match status" value="1"/>
</dbReference>
<accession>A0A158Q449</accession>
<dbReference type="InterPro" id="IPR038479">
    <property type="entry name" value="Transthyretin-like_sf"/>
</dbReference>
<evidence type="ECO:0000256" key="3">
    <source>
        <dbReference type="ARBA" id="ARBA00022525"/>
    </source>
</evidence>
<dbReference type="PANTHER" id="PTHR21700">
    <property type="entry name" value="TRANSTHYRETIN-LIKE FAMILY PROTEIN-RELATED"/>
    <property type="match status" value="1"/>
</dbReference>
<keyword evidence="8" id="KW-1185">Reference proteome</keyword>
<comment type="similarity">
    <text evidence="2">Belongs to the nematode transthyretin-like family.</text>
</comment>
<dbReference type="GO" id="GO:0009986">
    <property type="term" value="C:cell surface"/>
    <property type="evidence" value="ECO:0007669"/>
    <property type="project" value="InterPro"/>
</dbReference>
<evidence type="ECO:0000256" key="2">
    <source>
        <dbReference type="ARBA" id="ARBA00010112"/>
    </source>
</evidence>
<protein>
    <submittedName>
        <fullName evidence="9">Transthyretin-like family protein</fullName>
    </submittedName>
</protein>
<keyword evidence="3" id="KW-0964">Secreted</keyword>
<evidence type="ECO:0000313" key="6">
    <source>
        <dbReference type="EMBL" id="VDN50403.1"/>
    </source>
</evidence>
<dbReference type="GO" id="GO:0005576">
    <property type="term" value="C:extracellular region"/>
    <property type="evidence" value="ECO:0007669"/>
    <property type="project" value="UniProtKB-SubCell"/>
</dbReference>
<feature type="signal peptide" evidence="5">
    <location>
        <begin position="1"/>
        <end position="16"/>
    </location>
</feature>
<evidence type="ECO:0000313" key="8">
    <source>
        <dbReference type="Proteomes" id="UP000274756"/>
    </source>
</evidence>
<sequence length="135" mass="15364">MFSFILIFVGFAPISGLFGSMKNVTVRGMIKCGVFSADGKKIELWEDDILNRDDKLNTTFSDLVGRFEIYGQTREIRNIEPYLLITHNCDGIAPNLKCTIIDRYKIPKDKQGKVYHIGAINLSDGTKKRKRTCKK</sequence>